<organism evidence="1 2">
    <name type="scientific">Hibiscus sabdariffa</name>
    <name type="common">roselle</name>
    <dbReference type="NCBI Taxonomy" id="183260"/>
    <lineage>
        <taxon>Eukaryota</taxon>
        <taxon>Viridiplantae</taxon>
        <taxon>Streptophyta</taxon>
        <taxon>Embryophyta</taxon>
        <taxon>Tracheophyta</taxon>
        <taxon>Spermatophyta</taxon>
        <taxon>Magnoliopsida</taxon>
        <taxon>eudicotyledons</taxon>
        <taxon>Gunneridae</taxon>
        <taxon>Pentapetalae</taxon>
        <taxon>rosids</taxon>
        <taxon>malvids</taxon>
        <taxon>Malvales</taxon>
        <taxon>Malvaceae</taxon>
        <taxon>Malvoideae</taxon>
        <taxon>Hibiscus</taxon>
    </lineage>
</organism>
<protein>
    <submittedName>
        <fullName evidence="1">Uncharacterized protein</fullName>
    </submittedName>
</protein>
<accession>A0ABR1ZEL0</accession>
<comment type="caution">
    <text evidence="1">The sequence shown here is derived from an EMBL/GenBank/DDBJ whole genome shotgun (WGS) entry which is preliminary data.</text>
</comment>
<gene>
    <name evidence="1" type="ORF">V6N11_076723</name>
</gene>
<evidence type="ECO:0000313" key="1">
    <source>
        <dbReference type="EMBL" id="KAK8478569.1"/>
    </source>
</evidence>
<keyword evidence="2" id="KW-1185">Reference proteome</keyword>
<dbReference type="Proteomes" id="UP001396334">
    <property type="component" value="Unassembled WGS sequence"/>
</dbReference>
<name>A0ABR1ZEL0_9ROSI</name>
<proteinExistence type="predicted"/>
<evidence type="ECO:0000313" key="2">
    <source>
        <dbReference type="Proteomes" id="UP001396334"/>
    </source>
</evidence>
<sequence>MPFSGEKLLAAQDFSHQTVNIDSTLNFYATRELEDLEVGDRLSGAVGEASLWGLGEATHVGSVPVTIRRLAWEVSVDMANSVQVLTDLQ</sequence>
<dbReference type="EMBL" id="JBBPBN010001343">
    <property type="protein sequence ID" value="KAK8478569.1"/>
    <property type="molecule type" value="Genomic_DNA"/>
</dbReference>
<reference evidence="1 2" key="1">
    <citation type="journal article" date="2024" name="G3 (Bethesda)">
        <title>Genome assembly of Hibiscus sabdariffa L. provides insights into metabolisms of medicinal natural products.</title>
        <authorList>
            <person name="Kim T."/>
        </authorList>
    </citation>
    <scope>NUCLEOTIDE SEQUENCE [LARGE SCALE GENOMIC DNA]</scope>
    <source>
        <strain evidence="1">TK-2024</strain>
        <tissue evidence="1">Old leaves</tissue>
    </source>
</reference>